<organism evidence="1 2">
    <name type="scientific">Mycena belliarum</name>
    <dbReference type="NCBI Taxonomy" id="1033014"/>
    <lineage>
        <taxon>Eukaryota</taxon>
        <taxon>Fungi</taxon>
        <taxon>Dikarya</taxon>
        <taxon>Basidiomycota</taxon>
        <taxon>Agaricomycotina</taxon>
        <taxon>Agaricomycetes</taxon>
        <taxon>Agaricomycetidae</taxon>
        <taxon>Agaricales</taxon>
        <taxon>Marasmiineae</taxon>
        <taxon>Mycenaceae</taxon>
        <taxon>Mycena</taxon>
    </lineage>
</organism>
<protein>
    <submittedName>
        <fullName evidence="1">Uncharacterized protein</fullName>
    </submittedName>
</protein>
<feature type="non-terminal residue" evidence="1">
    <location>
        <position position="1"/>
    </location>
</feature>
<proteinExistence type="predicted"/>
<reference evidence="1" key="1">
    <citation type="submission" date="2023-03" db="EMBL/GenBank/DDBJ databases">
        <title>Massive genome expansion in bonnet fungi (Mycena s.s.) driven by repeated elements and novel gene families across ecological guilds.</title>
        <authorList>
            <consortium name="Lawrence Berkeley National Laboratory"/>
            <person name="Harder C.B."/>
            <person name="Miyauchi S."/>
            <person name="Viragh M."/>
            <person name="Kuo A."/>
            <person name="Thoen E."/>
            <person name="Andreopoulos B."/>
            <person name="Lu D."/>
            <person name="Skrede I."/>
            <person name="Drula E."/>
            <person name="Henrissat B."/>
            <person name="Morin E."/>
            <person name="Kohler A."/>
            <person name="Barry K."/>
            <person name="LaButti K."/>
            <person name="Morin E."/>
            <person name="Salamov A."/>
            <person name="Lipzen A."/>
            <person name="Mereny Z."/>
            <person name="Hegedus B."/>
            <person name="Baldrian P."/>
            <person name="Stursova M."/>
            <person name="Weitz H."/>
            <person name="Taylor A."/>
            <person name="Grigoriev I.V."/>
            <person name="Nagy L.G."/>
            <person name="Martin F."/>
            <person name="Kauserud H."/>
        </authorList>
    </citation>
    <scope>NUCLEOTIDE SEQUENCE</scope>
    <source>
        <strain evidence="1">CBHHK173m</strain>
    </source>
</reference>
<dbReference type="AlphaFoldDB" id="A0AAD6UJ63"/>
<dbReference type="Proteomes" id="UP001222325">
    <property type="component" value="Unassembled WGS sequence"/>
</dbReference>
<dbReference type="EMBL" id="JARJCN010000005">
    <property type="protein sequence ID" value="KAJ7100844.1"/>
    <property type="molecule type" value="Genomic_DNA"/>
</dbReference>
<name>A0AAD6UJ63_9AGAR</name>
<keyword evidence="2" id="KW-1185">Reference proteome</keyword>
<evidence type="ECO:0000313" key="2">
    <source>
        <dbReference type="Proteomes" id="UP001222325"/>
    </source>
</evidence>
<accession>A0AAD6UJ63</accession>
<sequence>SSACPCVLRPPPPRPSFNLGLTFGLLRAYSRCSPAGLEECSGSSLRPQYLLEHTHATRPALITAFCSYHELRASQTCDDCFCSCSRRNHHALWLPGHRFAHERSIPQCSGCRSGRGHNIRGRDLSDCRGIRCLPFYGYNARSDSACDPSRGCLCLPLRPAPDHEGRWRSRIRCLGNLYTRWQRTGHVRRRRLGRRRGDGDDYILRRRGSVLHSDH</sequence>
<evidence type="ECO:0000313" key="1">
    <source>
        <dbReference type="EMBL" id="KAJ7100844.1"/>
    </source>
</evidence>
<gene>
    <name evidence="1" type="ORF">B0H15DRAFT_462876</name>
</gene>
<comment type="caution">
    <text evidence="1">The sequence shown here is derived from an EMBL/GenBank/DDBJ whole genome shotgun (WGS) entry which is preliminary data.</text>
</comment>